<evidence type="ECO:0000313" key="4">
    <source>
        <dbReference type="EMBL" id="KYO19461.1"/>
    </source>
</evidence>
<feature type="domain" description="KRAB" evidence="2">
    <location>
        <begin position="83"/>
        <end position="139"/>
    </location>
</feature>
<evidence type="ECO:0000256" key="1">
    <source>
        <dbReference type="SAM" id="MobiDB-lite"/>
    </source>
</evidence>
<accession>A0A151M4R0</accession>
<evidence type="ECO:0000313" key="5">
    <source>
        <dbReference type="Proteomes" id="UP000050525"/>
    </source>
</evidence>
<evidence type="ECO:0000259" key="2">
    <source>
        <dbReference type="PROSITE" id="PS50805"/>
    </source>
</evidence>
<dbReference type="Pfam" id="PF01352">
    <property type="entry name" value="KRAB"/>
    <property type="match status" value="1"/>
</dbReference>
<feature type="region of interest" description="Disordered" evidence="1">
    <location>
        <begin position="1"/>
        <end position="79"/>
    </location>
</feature>
<dbReference type="SMART" id="SM00349">
    <property type="entry name" value="KRAB"/>
    <property type="match status" value="1"/>
</dbReference>
<dbReference type="GO" id="GO:0006355">
    <property type="term" value="P:regulation of DNA-templated transcription"/>
    <property type="evidence" value="ECO:0007669"/>
    <property type="project" value="InterPro"/>
</dbReference>
<dbReference type="InterPro" id="IPR050169">
    <property type="entry name" value="Krueppel_C2H2_ZnF"/>
</dbReference>
<dbReference type="InterPro" id="IPR003655">
    <property type="entry name" value="aKRAB"/>
</dbReference>
<gene>
    <name evidence="4" type="ORF">Y1Q_0015796</name>
</gene>
<dbReference type="Gene3D" id="6.10.140.140">
    <property type="match status" value="1"/>
</dbReference>
<dbReference type="STRING" id="8496.A0A151M4R0"/>
<dbReference type="PROSITE" id="PS50805">
    <property type="entry name" value="KRAB"/>
    <property type="match status" value="1"/>
</dbReference>
<dbReference type="PANTHER" id="PTHR23232">
    <property type="entry name" value="KRAB DOMAIN C2H2 ZINC FINGER"/>
    <property type="match status" value="1"/>
</dbReference>
<dbReference type="InterPro" id="IPR036051">
    <property type="entry name" value="KRAB_dom_sf"/>
</dbReference>
<comment type="caution">
    <text evidence="4">The sequence shown here is derived from an EMBL/GenBank/DDBJ whole genome shotgun (WGS) entry which is preliminary data.</text>
</comment>
<dbReference type="AlphaFoldDB" id="A0A151M4R0"/>
<proteinExistence type="predicted"/>
<dbReference type="Proteomes" id="UP000050525">
    <property type="component" value="Unassembled WGS sequence"/>
</dbReference>
<dbReference type="PROSITE" id="PS50806">
    <property type="entry name" value="KRAB_RELATED"/>
    <property type="match status" value="1"/>
</dbReference>
<reference evidence="4 5" key="1">
    <citation type="journal article" date="2012" name="Genome Biol.">
        <title>Sequencing three crocodilian genomes to illuminate the evolution of archosaurs and amniotes.</title>
        <authorList>
            <person name="St John J.A."/>
            <person name="Braun E.L."/>
            <person name="Isberg S.R."/>
            <person name="Miles L.G."/>
            <person name="Chong A.Y."/>
            <person name="Gongora J."/>
            <person name="Dalzell P."/>
            <person name="Moran C."/>
            <person name="Bed'hom B."/>
            <person name="Abzhanov A."/>
            <person name="Burgess S.C."/>
            <person name="Cooksey A.M."/>
            <person name="Castoe T.A."/>
            <person name="Crawford N.G."/>
            <person name="Densmore L.D."/>
            <person name="Drew J.C."/>
            <person name="Edwards S.V."/>
            <person name="Faircloth B.C."/>
            <person name="Fujita M.K."/>
            <person name="Greenwold M.J."/>
            <person name="Hoffmann F.G."/>
            <person name="Howard J.M."/>
            <person name="Iguchi T."/>
            <person name="Janes D.E."/>
            <person name="Khan S.Y."/>
            <person name="Kohno S."/>
            <person name="de Koning A.J."/>
            <person name="Lance S.L."/>
            <person name="McCarthy F.M."/>
            <person name="McCormack J.E."/>
            <person name="Merchant M.E."/>
            <person name="Peterson D.G."/>
            <person name="Pollock D.D."/>
            <person name="Pourmand N."/>
            <person name="Raney B.J."/>
            <person name="Roessler K.A."/>
            <person name="Sanford J.R."/>
            <person name="Sawyer R.H."/>
            <person name="Schmidt C.J."/>
            <person name="Triplett E.W."/>
            <person name="Tuberville T.D."/>
            <person name="Venegas-Anaya M."/>
            <person name="Howard J.T."/>
            <person name="Jarvis E.D."/>
            <person name="Guillette L.J.Jr."/>
            <person name="Glenn T.C."/>
            <person name="Green R.E."/>
            <person name="Ray D.A."/>
        </authorList>
    </citation>
    <scope>NUCLEOTIDE SEQUENCE [LARGE SCALE GENOMIC DNA]</scope>
    <source>
        <strain evidence="4">KSC_2009_1</strain>
    </source>
</reference>
<sequence length="139" mass="15508">MLEMLPRGPQTGCSGQAPCASAGAGTLSRAQQQPPEEGPVNLQLQRTSPGRLEERSSMTPEPGQMQRQQSKPPKQGESLELREVFEDVAVYFTRKEWELLKDEDKVLYQDQMLRNFQALVSLGKALVLASTWTCVNCEI</sequence>
<dbReference type="CDD" id="cd07765">
    <property type="entry name" value="KRAB_A-box"/>
    <property type="match status" value="1"/>
</dbReference>
<dbReference type="PANTHER" id="PTHR23232:SF142">
    <property type="entry name" value="GASTRULA ZINC FINGER PROTEIN XLCGF57.1-LIKE-RELATED"/>
    <property type="match status" value="1"/>
</dbReference>
<keyword evidence="5" id="KW-1185">Reference proteome</keyword>
<evidence type="ECO:0000259" key="3">
    <source>
        <dbReference type="PROSITE" id="PS50806"/>
    </source>
</evidence>
<dbReference type="InterPro" id="IPR001909">
    <property type="entry name" value="KRAB"/>
</dbReference>
<feature type="domain" description="KRAB-related" evidence="3">
    <location>
        <begin position="80"/>
        <end position="139"/>
    </location>
</feature>
<name>A0A151M4R0_ALLMI</name>
<organism evidence="4 5">
    <name type="scientific">Alligator mississippiensis</name>
    <name type="common">American alligator</name>
    <dbReference type="NCBI Taxonomy" id="8496"/>
    <lineage>
        <taxon>Eukaryota</taxon>
        <taxon>Metazoa</taxon>
        <taxon>Chordata</taxon>
        <taxon>Craniata</taxon>
        <taxon>Vertebrata</taxon>
        <taxon>Euteleostomi</taxon>
        <taxon>Archelosauria</taxon>
        <taxon>Archosauria</taxon>
        <taxon>Crocodylia</taxon>
        <taxon>Alligatoridae</taxon>
        <taxon>Alligatorinae</taxon>
        <taxon>Alligator</taxon>
    </lineage>
</organism>
<dbReference type="EMBL" id="AKHW03006603">
    <property type="protein sequence ID" value="KYO19461.1"/>
    <property type="molecule type" value="Genomic_DNA"/>
</dbReference>
<dbReference type="SUPFAM" id="SSF109640">
    <property type="entry name" value="KRAB domain (Kruppel-associated box)"/>
    <property type="match status" value="1"/>
</dbReference>
<protein>
    <submittedName>
        <fullName evidence="4">Uncharacterized protein</fullName>
    </submittedName>
</protein>